<sequence>MTKTTPSKPAQPRDRQQPDPAQHPAEQPGPDPAGQEKDQRGRWPPDSLPNPMPGLDPQQTPGIDRLDGPRLATVQSARFFHEEHV</sequence>
<accession>E3HFV1</accession>
<name>E3HFV1_ACHXA</name>
<protein>
    <submittedName>
        <fullName evidence="2">Uncharacterized protein</fullName>
    </submittedName>
</protein>
<dbReference type="STRING" id="762376.AXYL_03237"/>
<feature type="compositionally biased region" description="Basic and acidic residues" evidence="1">
    <location>
        <begin position="34"/>
        <end position="43"/>
    </location>
</feature>
<evidence type="ECO:0000256" key="1">
    <source>
        <dbReference type="SAM" id="MobiDB-lite"/>
    </source>
</evidence>
<evidence type="ECO:0000313" key="2">
    <source>
        <dbReference type="EMBL" id="ADP16557.1"/>
    </source>
</evidence>
<dbReference type="OrthoDB" id="8661662at2"/>
<feature type="region of interest" description="Disordered" evidence="1">
    <location>
        <begin position="1"/>
        <end position="68"/>
    </location>
</feature>
<dbReference type="EMBL" id="CP002287">
    <property type="protein sequence ID" value="ADP16557.1"/>
    <property type="molecule type" value="Genomic_DNA"/>
</dbReference>
<dbReference type="KEGG" id="axy:AXYL_03237"/>
<reference evidence="2 3" key="1">
    <citation type="journal article" date="2011" name="J. Bacteriol.">
        <title>Complete genome sequence of the haloaromatic acid-degrading bacterium Achromobacter xylosoxidans A8.</title>
        <authorList>
            <person name="Strnad H."/>
            <person name="Ridl J."/>
            <person name="Paces J."/>
            <person name="Kolar M."/>
            <person name="Vlcek C."/>
            <person name="Paces V."/>
        </authorList>
    </citation>
    <scope>NUCLEOTIDE SEQUENCE [LARGE SCALE GENOMIC DNA]</scope>
    <source>
        <strain evidence="2 3">A8</strain>
    </source>
</reference>
<dbReference type="RefSeq" id="WP_013393872.1">
    <property type="nucleotide sequence ID" value="NC_014640.1"/>
</dbReference>
<dbReference type="AlphaFoldDB" id="E3HFV1"/>
<proteinExistence type="predicted"/>
<dbReference type="HOGENOM" id="CLU_191938_0_0_4"/>
<organism evidence="2 3">
    <name type="scientific">Achromobacter xylosoxidans (strain A8)</name>
    <dbReference type="NCBI Taxonomy" id="762376"/>
    <lineage>
        <taxon>Bacteria</taxon>
        <taxon>Pseudomonadati</taxon>
        <taxon>Pseudomonadota</taxon>
        <taxon>Betaproteobacteria</taxon>
        <taxon>Burkholderiales</taxon>
        <taxon>Alcaligenaceae</taxon>
        <taxon>Achromobacter</taxon>
    </lineage>
</organism>
<evidence type="ECO:0000313" key="3">
    <source>
        <dbReference type="Proteomes" id="UP000006876"/>
    </source>
</evidence>
<gene>
    <name evidence="2" type="ordered locus">AXYL_03237</name>
</gene>
<dbReference type="Proteomes" id="UP000006876">
    <property type="component" value="Chromosome"/>
</dbReference>